<gene>
    <name evidence="1" type="ORF">ABT39_MTgene2290</name>
</gene>
<name>A0A101LUR2_PICGL</name>
<organism evidence="1">
    <name type="scientific">Picea glauca</name>
    <name type="common">White spruce</name>
    <name type="synonym">Pinus glauca</name>
    <dbReference type="NCBI Taxonomy" id="3330"/>
    <lineage>
        <taxon>Eukaryota</taxon>
        <taxon>Viridiplantae</taxon>
        <taxon>Streptophyta</taxon>
        <taxon>Embryophyta</taxon>
        <taxon>Tracheophyta</taxon>
        <taxon>Spermatophyta</taxon>
        <taxon>Pinopsida</taxon>
        <taxon>Pinidae</taxon>
        <taxon>Conifers I</taxon>
        <taxon>Pinales</taxon>
        <taxon>Pinaceae</taxon>
        <taxon>Picea</taxon>
    </lineage>
</organism>
<dbReference type="AlphaFoldDB" id="A0A101LUR2"/>
<dbReference type="EMBL" id="LKAM01000016">
    <property type="protein sequence ID" value="KUM45724.1"/>
    <property type="molecule type" value="Genomic_DNA"/>
</dbReference>
<proteinExistence type="predicted"/>
<sequence>MSSSEGYRRGWGFCWGEFWFGGCGRFLFPLGVWMRVRRVGVQPVLEAFLVMAREVPMDPGVGALMRRGRVPFILCSLLFPIWARFVGVFDSSIGFQFSNYSRDAFLSRPTFTPAKQVSQPFFKSSRPYGLTPLALRLA</sequence>
<reference evidence="1" key="1">
    <citation type="journal article" date="2015" name="Genome Biol. Evol.">
        <title>Organellar Genomes of White Spruce (Picea glauca): Assembly and Annotation.</title>
        <authorList>
            <person name="Jackman S.D."/>
            <person name="Warren R.L."/>
            <person name="Gibb E.A."/>
            <person name="Vandervalk B.P."/>
            <person name="Mohamadi H."/>
            <person name="Chu J."/>
            <person name="Raymond A."/>
            <person name="Pleasance S."/>
            <person name="Coope R."/>
            <person name="Wildung M.R."/>
            <person name="Ritland C.E."/>
            <person name="Bousquet J."/>
            <person name="Jones S.J."/>
            <person name="Bohlmann J."/>
            <person name="Birol I."/>
        </authorList>
    </citation>
    <scope>NUCLEOTIDE SEQUENCE [LARGE SCALE GENOMIC DNA]</scope>
    <source>
        <tissue evidence="1">Flushing bud</tissue>
    </source>
</reference>
<geneLocation type="mitochondrion" evidence="1"/>
<evidence type="ECO:0000313" key="1">
    <source>
        <dbReference type="EMBL" id="KUM45724.1"/>
    </source>
</evidence>
<accession>A0A101LUR2</accession>
<comment type="caution">
    <text evidence="1">The sequence shown here is derived from an EMBL/GenBank/DDBJ whole genome shotgun (WGS) entry which is preliminary data.</text>
</comment>
<keyword evidence="1" id="KW-0496">Mitochondrion</keyword>
<protein>
    <submittedName>
        <fullName evidence="1">Uncharacterized protein</fullName>
    </submittedName>
</protein>